<organism evidence="3 4">
    <name type="scientific">Ruminiclostridium cellulolyticum (strain ATCC 35319 / DSM 5812 / JCM 6584 / H10)</name>
    <name type="common">Clostridium cellulolyticum</name>
    <dbReference type="NCBI Taxonomy" id="394503"/>
    <lineage>
        <taxon>Bacteria</taxon>
        <taxon>Bacillati</taxon>
        <taxon>Bacillota</taxon>
        <taxon>Clostridia</taxon>
        <taxon>Eubacteriales</taxon>
        <taxon>Oscillospiraceae</taxon>
        <taxon>Ruminiclostridium</taxon>
    </lineage>
</organism>
<sequence>MPCPIKPQTPTSIKEEHLEKGCVHWFDNTRNSDTAISSTKARPCVIISQYRASSQRVTVSPITGREHCEETPNGQLKYPCNAPIFQTDNSFLDKDSVVLLDQVYTIKKSDLCEEWYMGNLKDTYEVDKAIIHNYDLYESTFNIYKELFEQLKDMAEIIHTSNYTRT</sequence>
<dbReference type="InterPro" id="IPR003477">
    <property type="entry name" value="PemK-like"/>
</dbReference>
<dbReference type="KEGG" id="cce:Ccel_2945"/>
<accession>B8I8D9</accession>
<dbReference type="GO" id="GO:0003677">
    <property type="term" value="F:DNA binding"/>
    <property type="evidence" value="ECO:0007669"/>
    <property type="project" value="InterPro"/>
</dbReference>
<dbReference type="Gene3D" id="2.30.30.110">
    <property type="match status" value="1"/>
</dbReference>
<keyword evidence="4" id="KW-1185">Reference proteome</keyword>
<comment type="similarity">
    <text evidence="1">Belongs to the PemK/MazF family.</text>
</comment>
<dbReference type="STRING" id="394503.Ccel_2945"/>
<proteinExistence type="inferred from homology"/>
<name>B8I8D9_RUMCH</name>
<evidence type="ECO:0000313" key="4">
    <source>
        <dbReference type="Proteomes" id="UP000001349"/>
    </source>
</evidence>
<dbReference type="EMBL" id="CP001348">
    <property type="protein sequence ID" value="ACL77239.1"/>
    <property type="molecule type" value="Genomic_DNA"/>
</dbReference>
<evidence type="ECO:0000256" key="1">
    <source>
        <dbReference type="ARBA" id="ARBA00007521"/>
    </source>
</evidence>
<reference evidence="3 4" key="1">
    <citation type="submission" date="2009-01" db="EMBL/GenBank/DDBJ databases">
        <title>Complete sequence of Clostridium cellulolyticum H10.</title>
        <authorList>
            <consortium name="US DOE Joint Genome Institute"/>
            <person name="Lucas S."/>
            <person name="Copeland A."/>
            <person name="Lapidus A."/>
            <person name="Glavina del Rio T."/>
            <person name="Dalin E."/>
            <person name="Tice H."/>
            <person name="Bruce D."/>
            <person name="Goodwin L."/>
            <person name="Pitluck S."/>
            <person name="Chertkov O."/>
            <person name="Saunders E."/>
            <person name="Brettin T."/>
            <person name="Detter J.C."/>
            <person name="Han C."/>
            <person name="Larimer F."/>
            <person name="Land M."/>
            <person name="Hauser L."/>
            <person name="Kyrpides N."/>
            <person name="Ivanova N."/>
            <person name="Zhou J."/>
            <person name="Richardson P."/>
        </authorList>
    </citation>
    <scope>NUCLEOTIDE SEQUENCE [LARGE SCALE GENOMIC DNA]</scope>
    <source>
        <strain evidence="4">ATCC 35319 / DSM 5812 / JCM 6584 / H10</strain>
    </source>
</reference>
<keyword evidence="2" id="KW-1277">Toxin-antitoxin system</keyword>
<dbReference type="AlphaFoldDB" id="B8I8D9"/>
<dbReference type="Proteomes" id="UP000001349">
    <property type="component" value="Chromosome"/>
</dbReference>
<dbReference type="SUPFAM" id="SSF50118">
    <property type="entry name" value="Cell growth inhibitor/plasmid maintenance toxic component"/>
    <property type="match status" value="1"/>
</dbReference>
<protein>
    <submittedName>
        <fullName evidence="3">Transcriptional modulator of MazE/toxin, MazF</fullName>
    </submittedName>
</protein>
<evidence type="ECO:0000256" key="2">
    <source>
        <dbReference type="ARBA" id="ARBA00022649"/>
    </source>
</evidence>
<gene>
    <name evidence="3" type="ordered locus">Ccel_2945</name>
</gene>
<evidence type="ECO:0000313" key="3">
    <source>
        <dbReference type="EMBL" id="ACL77239.1"/>
    </source>
</evidence>
<dbReference type="HOGENOM" id="CLU_1599839_0_0_9"/>
<dbReference type="OrthoDB" id="2083262at2"/>
<dbReference type="Pfam" id="PF02452">
    <property type="entry name" value="PemK_toxin"/>
    <property type="match status" value="1"/>
</dbReference>
<dbReference type="InterPro" id="IPR011067">
    <property type="entry name" value="Plasmid_toxin/cell-grow_inhib"/>
</dbReference>
<dbReference type="RefSeq" id="WP_015926306.1">
    <property type="nucleotide sequence ID" value="NC_011898.1"/>
</dbReference>